<accession>A0A0E9XRB9</accession>
<evidence type="ECO:0000313" key="1">
    <source>
        <dbReference type="EMBL" id="JAI04977.1"/>
    </source>
</evidence>
<sequence length="50" mass="5241">MFASSSGAAQWPTIEDCGCTGHLPGVIVYECEAGCSCKRAFMLSEPTLGK</sequence>
<dbReference type="AlphaFoldDB" id="A0A0E9XRB9"/>
<reference evidence="1" key="2">
    <citation type="journal article" date="2015" name="Fish Shellfish Immunol.">
        <title>Early steps in the European eel (Anguilla anguilla)-Vibrio vulnificus interaction in the gills: Role of the RtxA13 toxin.</title>
        <authorList>
            <person name="Callol A."/>
            <person name="Pajuelo D."/>
            <person name="Ebbesson L."/>
            <person name="Teles M."/>
            <person name="MacKenzie S."/>
            <person name="Amaro C."/>
        </authorList>
    </citation>
    <scope>NUCLEOTIDE SEQUENCE</scope>
</reference>
<dbReference type="EMBL" id="GBXM01003601">
    <property type="protein sequence ID" value="JAI04977.1"/>
    <property type="molecule type" value="Transcribed_RNA"/>
</dbReference>
<protein>
    <submittedName>
        <fullName evidence="1">Uncharacterized protein</fullName>
    </submittedName>
</protein>
<organism evidence="1">
    <name type="scientific">Anguilla anguilla</name>
    <name type="common">European freshwater eel</name>
    <name type="synonym">Muraena anguilla</name>
    <dbReference type="NCBI Taxonomy" id="7936"/>
    <lineage>
        <taxon>Eukaryota</taxon>
        <taxon>Metazoa</taxon>
        <taxon>Chordata</taxon>
        <taxon>Craniata</taxon>
        <taxon>Vertebrata</taxon>
        <taxon>Euteleostomi</taxon>
        <taxon>Actinopterygii</taxon>
        <taxon>Neopterygii</taxon>
        <taxon>Teleostei</taxon>
        <taxon>Anguilliformes</taxon>
        <taxon>Anguillidae</taxon>
        <taxon>Anguilla</taxon>
    </lineage>
</organism>
<reference evidence="1" key="1">
    <citation type="submission" date="2014-11" db="EMBL/GenBank/DDBJ databases">
        <authorList>
            <person name="Amaro Gonzalez C."/>
        </authorList>
    </citation>
    <scope>NUCLEOTIDE SEQUENCE</scope>
</reference>
<proteinExistence type="predicted"/>
<name>A0A0E9XRB9_ANGAN</name>